<dbReference type="PANTHER" id="PTHR45977">
    <property type="entry name" value="TARGET OF ERK KINASE MPK-1"/>
    <property type="match status" value="1"/>
</dbReference>
<dbReference type="GO" id="GO:0016020">
    <property type="term" value="C:membrane"/>
    <property type="evidence" value="ECO:0007669"/>
    <property type="project" value="UniProtKB-SubCell"/>
</dbReference>
<dbReference type="Pfam" id="PF13639">
    <property type="entry name" value="zf-RING_2"/>
    <property type="match status" value="1"/>
</dbReference>
<dbReference type="GO" id="GO:0008270">
    <property type="term" value="F:zinc ion binding"/>
    <property type="evidence" value="ECO:0007669"/>
    <property type="project" value="UniProtKB-KW"/>
</dbReference>
<evidence type="ECO:0000256" key="13">
    <source>
        <dbReference type="SAM" id="Phobius"/>
    </source>
</evidence>
<evidence type="ECO:0000256" key="11">
    <source>
        <dbReference type="ARBA" id="ARBA00023136"/>
    </source>
</evidence>
<evidence type="ECO:0000256" key="9">
    <source>
        <dbReference type="ARBA" id="ARBA00022833"/>
    </source>
</evidence>
<comment type="subcellular location">
    <subcellularLocation>
        <location evidence="2">Membrane</location>
        <topology evidence="2">Multi-pass membrane protein</topology>
    </subcellularLocation>
</comment>
<keyword evidence="6" id="KW-0479">Metal-binding</keyword>
<dbReference type="EC" id="2.3.2.27" evidence="3"/>
<reference evidence="15 16" key="1">
    <citation type="submission" date="2014-06" db="EMBL/GenBank/DDBJ databases">
        <authorList>
            <person name="Swart Estienne"/>
        </authorList>
    </citation>
    <scope>NUCLEOTIDE SEQUENCE [LARGE SCALE GENOMIC DNA]</scope>
    <source>
        <strain evidence="15 16">130c</strain>
    </source>
</reference>
<evidence type="ECO:0000256" key="5">
    <source>
        <dbReference type="ARBA" id="ARBA00022692"/>
    </source>
</evidence>
<dbReference type="Gene3D" id="3.30.40.10">
    <property type="entry name" value="Zinc/RING finger domain, C3HC4 (zinc finger)"/>
    <property type="match status" value="1"/>
</dbReference>
<name>A0A078AQ73_STYLE</name>
<keyword evidence="16" id="KW-1185">Reference proteome</keyword>
<dbReference type="PROSITE" id="PS50089">
    <property type="entry name" value="ZF_RING_2"/>
    <property type="match status" value="1"/>
</dbReference>
<dbReference type="GO" id="GO:0006511">
    <property type="term" value="P:ubiquitin-dependent protein catabolic process"/>
    <property type="evidence" value="ECO:0007669"/>
    <property type="project" value="TreeGrafter"/>
</dbReference>
<dbReference type="CDD" id="cd16454">
    <property type="entry name" value="RING-H2_PA-TM-RING"/>
    <property type="match status" value="1"/>
</dbReference>
<proteinExistence type="predicted"/>
<keyword evidence="8" id="KW-0833">Ubl conjugation pathway</keyword>
<keyword evidence="5 13" id="KW-0812">Transmembrane</keyword>
<evidence type="ECO:0000259" key="14">
    <source>
        <dbReference type="PROSITE" id="PS50089"/>
    </source>
</evidence>
<protein>
    <recommendedName>
        <fullName evidence="3">RING-type E3 ubiquitin transferase</fullName>
        <ecNumber evidence="3">2.3.2.27</ecNumber>
    </recommendedName>
</protein>
<evidence type="ECO:0000256" key="2">
    <source>
        <dbReference type="ARBA" id="ARBA00004141"/>
    </source>
</evidence>
<dbReference type="AlphaFoldDB" id="A0A078AQ73"/>
<dbReference type="EMBL" id="CCKQ01012498">
    <property type="protein sequence ID" value="CDW84121.1"/>
    <property type="molecule type" value="Genomic_DNA"/>
</dbReference>
<keyword evidence="11 13" id="KW-0472">Membrane</keyword>
<feature type="transmembrane region" description="Helical" evidence="13">
    <location>
        <begin position="189"/>
        <end position="210"/>
    </location>
</feature>
<keyword evidence="10 13" id="KW-1133">Transmembrane helix</keyword>
<feature type="transmembrane region" description="Helical" evidence="13">
    <location>
        <begin position="230"/>
        <end position="253"/>
    </location>
</feature>
<evidence type="ECO:0000256" key="12">
    <source>
        <dbReference type="PROSITE-ProRule" id="PRU00175"/>
    </source>
</evidence>
<feature type="transmembrane region" description="Helical" evidence="13">
    <location>
        <begin position="101"/>
        <end position="126"/>
    </location>
</feature>
<dbReference type="GO" id="GO:0016567">
    <property type="term" value="P:protein ubiquitination"/>
    <property type="evidence" value="ECO:0007669"/>
    <property type="project" value="TreeGrafter"/>
</dbReference>
<evidence type="ECO:0000256" key="7">
    <source>
        <dbReference type="ARBA" id="ARBA00022771"/>
    </source>
</evidence>
<accession>A0A078AQ73</accession>
<evidence type="ECO:0000256" key="8">
    <source>
        <dbReference type="ARBA" id="ARBA00022786"/>
    </source>
</evidence>
<dbReference type="InterPro" id="IPR001841">
    <property type="entry name" value="Znf_RING"/>
</dbReference>
<evidence type="ECO:0000256" key="4">
    <source>
        <dbReference type="ARBA" id="ARBA00022679"/>
    </source>
</evidence>
<organism evidence="15 16">
    <name type="scientific">Stylonychia lemnae</name>
    <name type="common">Ciliate</name>
    <dbReference type="NCBI Taxonomy" id="5949"/>
    <lineage>
        <taxon>Eukaryota</taxon>
        <taxon>Sar</taxon>
        <taxon>Alveolata</taxon>
        <taxon>Ciliophora</taxon>
        <taxon>Intramacronucleata</taxon>
        <taxon>Spirotrichea</taxon>
        <taxon>Stichotrichia</taxon>
        <taxon>Sporadotrichida</taxon>
        <taxon>Oxytrichidae</taxon>
        <taxon>Stylonychinae</taxon>
        <taxon>Stylonychia</taxon>
    </lineage>
</organism>
<evidence type="ECO:0000313" key="16">
    <source>
        <dbReference type="Proteomes" id="UP000039865"/>
    </source>
</evidence>
<sequence>MDSQDEGQIDSMKQQLIQKQDIERFDTYLESTQNYQTTEANTRVLSKSGNFSIKEKQGRKKSQTKIITKKPKQFIEIVNNEQRRTLPNGSRLQRIKFDFNFMMFIGTAYMMAYFFLTGFALLILSTSSLDVTNCSIPIISWFKVSVTMYVFSFTICLFTVLKIKKHGLQTEIINFGAFELVLEVYNRNWAYIVVLSIDMFHLALTIWGTIQIERVKPPCFFEIPALSNFMLIMVILGYIYLARVIVTVTHYKFGVRIYRYLRRNLRVFRKYDRTLRAKFPVYLYRNYQQMIKEQEAEEEILPPKQLSEANSINEDKEDIDSESEKSLIKINSDDDVCPICCDQFQDESEVVLMPCNIKHIYHPKCIEEWLTKHINCPLCKAAVFKNTQIEQLEENIRIPQDELQQQLNSNNDV</sequence>
<keyword evidence="4" id="KW-0808">Transferase</keyword>
<dbReference type="InParanoid" id="A0A078AQ73"/>
<keyword evidence="7 12" id="KW-0863">Zinc-finger</keyword>
<dbReference type="GO" id="GO:0061630">
    <property type="term" value="F:ubiquitin protein ligase activity"/>
    <property type="evidence" value="ECO:0007669"/>
    <property type="project" value="UniProtKB-EC"/>
</dbReference>
<comment type="catalytic activity">
    <reaction evidence="1">
        <text>S-ubiquitinyl-[E2 ubiquitin-conjugating enzyme]-L-cysteine + [acceptor protein]-L-lysine = [E2 ubiquitin-conjugating enzyme]-L-cysteine + N(6)-ubiquitinyl-[acceptor protein]-L-lysine.</text>
        <dbReference type="EC" id="2.3.2.27"/>
    </reaction>
</comment>
<dbReference type="Proteomes" id="UP000039865">
    <property type="component" value="Unassembled WGS sequence"/>
</dbReference>
<dbReference type="OrthoDB" id="446382at2759"/>
<keyword evidence="9" id="KW-0862">Zinc</keyword>
<evidence type="ECO:0000256" key="6">
    <source>
        <dbReference type="ARBA" id="ARBA00022723"/>
    </source>
</evidence>
<evidence type="ECO:0000256" key="1">
    <source>
        <dbReference type="ARBA" id="ARBA00000900"/>
    </source>
</evidence>
<feature type="domain" description="RING-type" evidence="14">
    <location>
        <begin position="337"/>
        <end position="380"/>
    </location>
</feature>
<dbReference type="SUPFAM" id="SSF57850">
    <property type="entry name" value="RING/U-box"/>
    <property type="match status" value="1"/>
</dbReference>
<evidence type="ECO:0000256" key="3">
    <source>
        <dbReference type="ARBA" id="ARBA00012483"/>
    </source>
</evidence>
<evidence type="ECO:0000313" key="15">
    <source>
        <dbReference type="EMBL" id="CDW84121.1"/>
    </source>
</evidence>
<gene>
    <name evidence="15" type="primary">Contig12185.g13017</name>
    <name evidence="15" type="ORF">STYLEM_13178</name>
</gene>
<dbReference type="PANTHER" id="PTHR45977:SF4">
    <property type="entry name" value="RING-TYPE DOMAIN-CONTAINING PROTEIN"/>
    <property type="match status" value="1"/>
</dbReference>
<evidence type="ECO:0000256" key="10">
    <source>
        <dbReference type="ARBA" id="ARBA00022989"/>
    </source>
</evidence>
<feature type="transmembrane region" description="Helical" evidence="13">
    <location>
        <begin position="138"/>
        <end position="161"/>
    </location>
</feature>
<dbReference type="InterPro" id="IPR013083">
    <property type="entry name" value="Znf_RING/FYVE/PHD"/>
</dbReference>